<dbReference type="EMBL" id="JAWCUD010000002">
    <property type="protein sequence ID" value="MDU0201419.1"/>
    <property type="molecule type" value="Genomic_DNA"/>
</dbReference>
<evidence type="ECO:0000313" key="2">
    <source>
        <dbReference type="EMBL" id="MDU0201419.1"/>
    </source>
</evidence>
<evidence type="ECO:0008006" key="4">
    <source>
        <dbReference type="Google" id="ProtNLM"/>
    </source>
</evidence>
<reference evidence="2 3" key="1">
    <citation type="submission" date="2023-10" db="EMBL/GenBank/DDBJ databases">
        <title>Paenibacillus strain PFR10 Genome sequencing and assembly.</title>
        <authorList>
            <person name="Kim I."/>
        </authorList>
    </citation>
    <scope>NUCLEOTIDE SEQUENCE [LARGE SCALE GENOMIC DNA]</scope>
    <source>
        <strain evidence="2 3">PFR10</strain>
    </source>
</reference>
<keyword evidence="3" id="KW-1185">Reference proteome</keyword>
<proteinExistence type="predicted"/>
<sequence length="52" mass="5821">MKDTATAENDEPTIAPGMNTHDPLEEKATEEEIDRGDTTSVTRLYLDRTPED</sequence>
<protein>
    <recommendedName>
        <fullName evidence="4">DUF4025 domain-containing protein</fullName>
    </recommendedName>
</protein>
<evidence type="ECO:0000256" key="1">
    <source>
        <dbReference type="SAM" id="MobiDB-lite"/>
    </source>
</evidence>
<gene>
    <name evidence="2" type="ORF">RQP52_09975</name>
</gene>
<evidence type="ECO:0000313" key="3">
    <source>
        <dbReference type="Proteomes" id="UP001260980"/>
    </source>
</evidence>
<dbReference type="Proteomes" id="UP001260980">
    <property type="component" value="Unassembled WGS sequence"/>
</dbReference>
<dbReference type="RefSeq" id="WP_315951522.1">
    <property type="nucleotide sequence ID" value="NZ_JAWCUD010000002.1"/>
</dbReference>
<feature type="region of interest" description="Disordered" evidence="1">
    <location>
        <begin position="1"/>
        <end position="52"/>
    </location>
</feature>
<name>A0ABU3RAW3_9BACL</name>
<comment type="caution">
    <text evidence="2">The sequence shown here is derived from an EMBL/GenBank/DDBJ whole genome shotgun (WGS) entry which is preliminary data.</text>
</comment>
<accession>A0ABU3RAW3</accession>
<organism evidence="2 3">
    <name type="scientific">Paenibacillus violae</name>
    <dbReference type="NCBI Taxonomy" id="3077234"/>
    <lineage>
        <taxon>Bacteria</taxon>
        <taxon>Bacillati</taxon>
        <taxon>Bacillota</taxon>
        <taxon>Bacilli</taxon>
        <taxon>Bacillales</taxon>
        <taxon>Paenibacillaceae</taxon>
        <taxon>Paenibacillus</taxon>
    </lineage>
</organism>